<dbReference type="EMBL" id="MN738822">
    <property type="protein sequence ID" value="QHT37955.1"/>
    <property type="molecule type" value="Genomic_DNA"/>
</dbReference>
<feature type="region of interest" description="Disordered" evidence="3">
    <location>
        <begin position="272"/>
        <end position="306"/>
    </location>
</feature>
<dbReference type="PANTHER" id="PTHR24123">
    <property type="entry name" value="ANKYRIN REPEAT-CONTAINING"/>
    <property type="match status" value="1"/>
</dbReference>
<evidence type="ECO:0000313" key="4">
    <source>
        <dbReference type="EMBL" id="QHT37955.1"/>
    </source>
</evidence>
<proteinExistence type="predicted"/>
<dbReference type="Gene3D" id="1.25.40.20">
    <property type="entry name" value="Ankyrin repeat-containing domain"/>
    <property type="match status" value="2"/>
</dbReference>
<dbReference type="PANTHER" id="PTHR24123:SF33">
    <property type="entry name" value="PROTEIN HOS4"/>
    <property type="match status" value="1"/>
</dbReference>
<dbReference type="SMART" id="SM00248">
    <property type="entry name" value="ANK"/>
    <property type="match status" value="3"/>
</dbReference>
<dbReference type="PROSITE" id="PS50088">
    <property type="entry name" value="ANK_REPEAT"/>
    <property type="match status" value="1"/>
</dbReference>
<dbReference type="InterPro" id="IPR036770">
    <property type="entry name" value="Ankyrin_rpt-contain_sf"/>
</dbReference>
<feature type="compositionally biased region" description="Basic residues" evidence="3">
    <location>
        <begin position="280"/>
        <end position="306"/>
    </location>
</feature>
<keyword evidence="2" id="KW-0040">ANK repeat</keyword>
<organism evidence="4">
    <name type="scientific">viral metagenome</name>
    <dbReference type="NCBI Taxonomy" id="1070528"/>
    <lineage>
        <taxon>unclassified sequences</taxon>
        <taxon>metagenomes</taxon>
        <taxon>organismal metagenomes</taxon>
    </lineage>
</organism>
<dbReference type="Pfam" id="PF12796">
    <property type="entry name" value="Ank_2"/>
    <property type="match status" value="1"/>
</dbReference>
<evidence type="ECO:0000256" key="3">
    <source>
        <dbReference type="SAM" id="MobiDB-lite"/>
    </source>
</evidence>
<evidence type="ECO:0000256" key="1">
    <source>
        <dbReference type="ARBA" id="ARBA00022737"/>
    </source>
</evidence>
<dbReference type="InterPro" id="IPR051165">
    <property type="entry name" value="Multifunctional_ANK_Repeat"/>
</dbReference>
<name>A0A6C0FFY1_9ZZZZ</name>
<reference evidence="4" key="1">
    <citation type="journal article" date="2020" name="Nature">
        <title>Giant virus diversity and host interactions through global metagenomics.</title>
        <authorList>
            <person name="Schulz F."/>
            <person name="Roux S."/>
            <person name="Paez-Espino D."/>
            <person name="Jungbluth S."/>
            <person name="Walsh D.A."/>
            <person name="Denef V.J."/>
            <person name="McMahon K.D."/>
            <person name="Konstantinidis K.T."/>
            <person name="Eloe-Fadrosh E.A."/>
            <person name="Kyrpides N.C."/>
            <person name="Woyke T."/>
        </authorList>
    </citation>
    <scope>NUCLEOTIDE SEQUENCE</scope>
    <source>
        <strain evidence="4">GVMAG-S-ERX556049-19</strain>
    </source>
</reference>
<dbReference type="SUPFAM" id="SSF48403">
    <property type="entry name" value="Ankyrin repeat"/>
    <property type="match status" value="1"/>
</dbReference>
<accession>A0A6C0FFY1</accession>
<dbReference type="PROSITE" id="PS50297">
    <property type="entry name" value="ANK_REP_REGION"/>
    <property type="match status" value="1"/>
</dbReference>
<protein>
    <submittedName>
        <fullName evidence="4">Uncharacterized protein</fullName>
    </submittedName>
</protein>
<keyword evidence="1" id="KW-0677">Repeat</keyword>
<sequence>MSDQKKIDNLIANARKGKLDEVKKLLEEGVNINSKESMGYSRTALHVATEYGEIDMMKYLIDNEADLTVTNAGSYNPLMSVVQKMDMDDGELYRLSKTKKRYINQDENGKYITGYWADEDRPDKLKEQQDEIIRINELQEKRIEVIKFLLEKAKEKNILNDILTQGNMHRFNALQLSYRGRYEIIQILLDNGADPKDILHETYFAEKVDENILKLLMEYAIKEPNYEPEEDAHQRVKDMFAYYKQQKEEKDEMIDDVAEKNKVPEDVAEQMKSFIDGSGKRKSKKIKKAKKIVKKHKTRKNKKSKK</sequence>
<evidence type="ECO:0000256" key="2">
    <source>
        <dbReference type="ARBA" id="ARBA00023043"/>
    </source>
</evidence>
<dbReference type="InterPro" id="IPR002110">
    <property type="entry name" value="Ankyrin_rpt"/>
</dbReference>
<dbReference type="AlphaFoldDB" id="A0A6C0FFY1"/>